<keyword evidence="3" id="KW-1185">Reference proteome</keyword>
<feature type="region of interest" description="Disordered" evidence="1">
    <location>
        <begin position="50"/>
        <end position="90"/>
    </location>
</feature>
<proteinExistence type="predicted"/>
<dbReference type="AlphaFoldDB" id="A0AA40EMW1"/>
<organism evidence="2 3">
    <name type="scientific">Apiosordaria backusii</name>
    <dbReference type="NCBI Taxonomy" id="314023"/>
    <lineage>
        <taxon>Eukaryota</taxon>
        <taxon>Fungi</taxon>
        <taxon>Dikarya</taxon>
        <taxon>Ascomycota</taxon>
        <taxon>Pezizomycotina</taxon>
        <taxon>Sordariomycetes</taxon>
        <taxon>Sordariomycetidae</taxon>
        <taxon>Sordariales</taxon>
        <taxon>Lasiosphaeriaceae</taxon>
        <taxon>Apiosordaria</taxon>
    </lineage>
</organism>
<dbReference type="EMBL" id="JAUKTV010000003">
    <property type="protein sequence ID" value="KAK0742242.1"/>
    <property type="molecule type" value="Genomic_DNA"/>
</dbReference>
<name>A0AA40EMW1_9PEZI</name>
<sequence>MCPPSSPWSWSVSILISFAPDTLPRQPLTCCLPHHFFQCHQLNFVLERYDGNHHSNPNPGHQHPSSPPTVLNNPPQVQQRPPRIPKAEYHGGDSQRVLVYRFAALIEVCQGV</sequence>
<evidence type="ECO:0000313" key="3">
    <source>
        <dbReference type="Proteomes" id="UP001172159"/>
    </source>
</evidence>
<gene>
    <name evidence="2" type="ORF">B0T21DRAFT_126370</name>
</gene>
<protein>
    <submittedName>
        <fullName evidence="2">Uncharacterized protein</fullName>
    </submittedName>
</protein>
<comment type="caution">
    <text evidence="2">The sequence shown here is derived from an EMBL/GenBank/DDBJ whole genome shotgun (WGS) entry which is preliminary data.</text>
</comment>
<evidence type="ECO:0000313" key="2">
    <source>
        <dbReference type="EMBL" id="KAK0742242.1"/>
    </source>
</evidence>
<accession>A0AA40EMW1</accession>
<evidence type="ECO:0000256" key="1">
    <source>
        <dbReference type="SAM" id="MobiDB-lite"/>
    </source>
</evidence>
<dbReference type="Proteomes" id="UP001172159">
    <property type="component" value="Unassembled WGS sequence"/>
</dbReference>
<reference evidence="2" key="1">
    <citation type="submission" date="2023-06" db="EMBL/GenBank/DDBJ databases">
        <title>Genome-scale phylogeny and comparative genomics of the fungal order Sordariales.</title>
        <authorList>
            <consortium name="Lawrence Berkeley National Laboratory"/>
            <person name="Hensen N."/>
            <person name="Bonometti L."/>
            <person name="Westerberg I."/>
            <person name="Brannstrom I.O."/>
            <person name="Guillou S."/>
            <person name="Cros-Aarteil S."/>
            <person name="Calhoun S."/>
            <person name="Haridas S."/>
            <person name="Kuo A."/>
            <person name="Mondo S."/>
            <person name="Pangilinan J."/>
            <person name="Riley R."/>
            <person name="Labutti K."/>
            <person name="Andreopoulos B."/>
            <person name="Lipzen A."/>
            <person name="Chen C."/>
            <person name="Yanf M."/>
            <person name="Daum C."/>
            <person name="Ng V."/>
            <person name="Clum A."/>
            <person name="Steindorff A."/>
            <person name="Ohm R."/>
            <person name="Martin F."/>
            <person name="Silar P."/>
            <person name="Natvig D."/>
            <person name="Lalanne C."/>
            <person name="Gautier V."/>
            <person name="Ament-Velasquez S.L."/>
            <person name="Kruys A."/>
            <person name="Hutchinson M.I."/>
            <person name="Powell A.J."/>
            <person name="Barry K."/>
            <person name="Miller A.N."/>
            <person name="Grigoriev I.V."/>
            <person name="Debuchy R."/>
            <person name="Gladieux P."/>
            <person name="Thoren M.H."/>
            <person name="Johannesson H."/>
        </authorList>
    </citation>
    <scope>NUCLEOTIDE SEQUENCE</scope>
    <source>
        <strain evidence="2">CBS 540.89</strain>
    </source>
</reference>